<keyword evidence="5" id="KW-0175">Coiled coil</keyword>
<feature type="region of interest" description="Disordered" evidence="6">
    <location>
        <begin position="510"/>
        <end position="560"/>
    </location>
</feature>
<dbReference type="CDD" id="cd16454">
    <property type="entry name" value="RING-H2_PA-TM-RING"/>
    <property type="match status" value="1"/>
</dbReference>
<dbReference type="SMART" id="SM00184">
    <property type="entry name" value="RING"/>
    <property type="match status" value="1"/>
</dbReference>
<dbReference type="InParanoid" id="I7MDH6"/>
<dbReference type="Gene3D" id="1.25.40.10">
    <property type="entry name" value="Tetratricopeptide repeat domain"/>
    <property type="match status" value="1"/>
</dbReference>
<evidence type="ECO:0000313" key="8">
    <source>
        <dbReference type="EMBL" id="EAR87604.1"/>
    </source>
</evidence>
<name>I7MDH6_TETTS</name>
<feature type="compositionally biased region" description="Polar residues" evidence="6">
    <location>
        <begin position="514"/>
        <end position="523"/>
    </location>
</feature>
<evidence type="ECO:0000259" key="7">
    <source>
        <dbReference type="PROSITE" id="PS50089"/>
    </source>
</evidence>
<evidence type="ECO:0000256" key="1">
    <source>
        <dbReference type="ARBA" id="ARBA00022723"/>
    </source>
</evidence>
<feature type="compositionally biased region" description="Basic and acidic residues" evidence="6">
    <location>
        <begin position="524"/>
        <end position="533"/>
    </location>
</feature>
<keyword evidence="1" id="KW-0479">Metal-binding</keyword>
<evidence type="ECO:0000256" key="5">
    <source>
        <dbReference type="SAM" id="Coils"/>
    </source>
</evidence>
<dbReference type="Proteomes" id="UP000009168">
    <property type="component" value="Unassembled WGS sequence"/>
</dbReference>
<dbReference type="GO" id="GO:0061630">
    <property type="term" value="F:ubiquitin protein ligase activity"/>
    <property type="evidence" value="ECO:0007669"/>
    <property type="project" value="TreeGrafter"/>
</dbReference>
<dbReference type="SUPFAM" id="SSF57850">
    <property type="entry name" value="RING/U-box"/>
    <property type="match status" value="1"/>
</dbReference>
<evidence type="ECO:0000256" key="6">
    <source>
        <dbReference type="SAM" id="MobiDB-lite"/>
    </source>
</evidence>
<dbReference type="GO" id="GO:0008270">
    <property type="term" value="F:zinc ion binding"/>
    <property type="evidence" value="ECO:0007669"/>
    <property type="project" value="UniProtKB-KW"/>
</dbReference>
<dbReference type="HOGENOM" id="CLU_294165_0_0_1"/>
<gene>
    <name evidence="8" type="ORF">TTHERM_00071110</name>
</gene>
<dbReference type="GO" id="GO:0006511">
    <property type="term" value="P:ubiquitin-dependent protein catabolic process"/>
    <property type="evidence" value="ECO:0007669"/>
    <property type="project" value="TreeGrafter"/>
</dbReference>
<dbReference type="GO" id="GO:0005737">
    <property type="term" value="C:cytoplasm"/>
    <property type="evidence" value="ECO:0007669"/>
    <property type="project" value="UniProtKB-ARBA"/>
</dbReference>
<dbReference type="InterPro" id="IPR001841">
    <property type="entry name" value="Znf_RING"/>
</dbReference>
<evidence type="ECO:0000313" key="9">
    <source>
        <dbReference type="Proteomes" id="UP000009168"/>
    </source>
</evidence>
<dbReference type="EMBL" id="GG662853">
    <property type="protein sequence ID" value="EAR87604.1"/>
    <property type="molecule type" value="Genomic_DNA"/>
</dbReference>
<sequence>MGNKSTSSQSKKSIHYQAYQQEQLNKIEKEIKKQHPQNSFTYHQNNQPLEEDLITFEALEAHSDNRRKLKANPSDLKQGSQIKDLKSKSQQKIENDLERQTFSENQSRETSSIHSNINSVVFFNDRKESSKKEIKKNILHLENNLSNLIRNENYFAALDKLFEILFLNKKIYGNNSEQVAFTMHRMSSILCLLGRLEEALKYEYESCQIRKSILGTLDINIAKSLIYISKLLWYFKKYVQSFYYILEAYNISEHPINRLQMELKQMIGEVSLEMSNIAHENEHFILSFKLKILAFQSKRAAFLFDESYIDDDLTLLAHEVWNYKQGIFLLQMIPSKKYQISLSKQNSTQIDCCDSNGQEDNCPICYIEFKEQDEQKELLCNHIFHSVCIDRWIIKNQKCPMCRKSQDLEEYLSFQQSRLHKIQQEQNQNIQQKFQNLMIENTEFNFTGEKESKNKDEQKNQANLEQTLNRELIQLSPRTQQTFIFLKKEMESKEIDIFMQDYNQHFNILPLPSETVNPDQNIKNSKDESKDQSESNVQTNNSQQSSEDNSNKNSATDAEMEKNSVLKEVINNINFNKNQQKICENQIKESLNLPQNILFEKNPDEEYDFLTDENLFNCKNQLNFNENQDDNQDEQEEEQKYQNDDQNQFQFYQNAHSSQQRIQFNKNKNYSERVFGVSAELIQEHLNCMIQVGQLFSDESEIQPFEHQRGVQNNQKHLFGQYEGIMAQSSDFNNLEEIEDVNYEDSSEESLEDEFEQNINQQQENSFSQFEFQKACFDDNNEQINQQDMKKQEQNGQNELFSFGQQDIDFDQHESIFTDQSFQNISSQFQIKESVNSNKIQNRFVYFEESRKEDEQIQKQPNKNLNEEVQLKQFSSYKTIDDTDVNFDEDRISEISNKGINFSDNRYNNYLSNNQQQANNNNFVQNIKHESNQNGSVKQNHNNLVINQNNLQSRDKLIINTIPVNNIKQNIISNARSYYQNDEFDIFDKKSVTKFSQNQKINLFEDDQKENQFMYDNNYVINNNKYSQMSFL</sequence>
<evidence type="ECO:0000256" key="3">
    <source>
        <dbReference type="ARBA" id="ARBA00022833"/>
    </source>
</evidence>
<proteinExistence type="predicted"/>
<dbReference type="RefSeq" id="XP_001007849.1">
    <property type="nucleotide sequence ID" value="XM_001007849.2"/>
</dbReference>
<dbReference type="GO" id="GO:0005634">
    <property type="term" value="C:nucleus"/>
    <property type="evidence" value="ECO:0007669"/>
    <property type="project" value="TreeGrafter"/>
</dbReference>
<feature type="coiled-coil region" evidence="5">
    <location>
        <begin position="420"/>
        <end position="474"/>
    </location>
</feature>
<dbReference type="KEGG" id="tet:TTHERM_00071110"/>
<dbReference type="PROSITE" id="PS50089">
    <property type="entry name" value="ZF_RING_2"/>
    <property type="match status" value="1"/>
</dbReference>
<dbReference type="STRING" id="312017.I7MDH6"/>
<organism evidence="8 9">
    <name type="scientific">Tetrahymena thermophila (strain SB210)</name>
    <dbReference type="NCBI Taxonomy" id="312017"/>
    <lineage>
        <taxon>Eukaryota</taxon>
        <taxon>Sar</taxon>
        <taxon>Alveolata</taxon>
        <taxon>Ciliophora</taxon>
        <taxon>Intramacronucleata</taxon>
        <taxon>Oligohymenophorea</taxon>
        <taxon>Hymenostomatida</taxon>
        <taxon>Tetrahymenina</taxon>
        <taxon>Tetrahymenidae</taxon>
        <taxon>Tetrahymena</taxon>
    </lineage>
</organism>
<reference evidence="9" key="1">
    <citation type="journal article" date="2006" name="PLoS Biol.">
        <title>Macronuclear genome sequence of the ciliate Tetrahymena thermophila, a model eukaryote.</title>
        <authorList>
            <person name="Eisen J.A."/>
            <person name="Coyne R.S."/>
            <person name="Wu M."/>
            <person name="Wu D."/>
            <person name="Thiagarajan M."/>
            <person name="Wortman J.R."/>
            <person name="Badger J.H."/>
            <person name="Ren Q."/>
            <person name="Amedeo P."/>
            <person name="Jones K.M."/>
            <person name="Tallon L.J."/>
            <person name="Delcher A.L."/>
            <person name="Salzberg S.L."/>
            <person name="Silva J.C."/>
            <person name="Haas B.J."/>
            <person name="Majoros W.H."/>
            <person name="Farzad M."/>
            <person name="Carlton J.M."/>
            <person name="Smith R.K. Jr."/>
            <person name="Garg J."/>
            <person name="Pearlman R.E."/>
            <person name="Karrer K.M."/>
            <person name="Sun L."/>
            <person name="Manning G."/>
            <person name="Elde N.C."/>
            <person name="Turkewitz A.P."/>
            <person name="Asai D.J."/>
            <person name="Wilkes D.E."/>
            <person name="Wang Y."/>
            <person name="Cai H."/>
            <person name="Collins K."/>
            <person name="Stewart B.A."/>
            <person name="Lee S.R."/>
            <person name="Wilamowska K."/>
            <person name="Weinberg Z."/>
            <person name="Ruzzo W.L."/>
            <person name="Wloga D."/>
            <person name="Gaertig J."/>
            <person name="Frankel J."/>
            <person name="Tsao C.-C."/>
            <person name="Gorovsky M.A."/>
            <person name="Keeling P.J."/>
            <person name="Waller R.F."/>
            <person name="Patron N.J."/>
            <person name="Cherry J.M."/>
            <person name="Stover N.A."/>
            <person name="Krieger C.J."/>
            <person name="del Toro C."/>
            <person name="Ryder H.F."/>
            <person name="Williamson S.C."/>
            <person name="Barbeau R.A."/>
            <person name="Hamilton E.P."/>
            <person name="Orias E."/>
        </authorList>
    </citation>
    <scope>NUCLEOTIDE SEQUENCE [LARGE SCALE GENOMIC DNA]</scope>
    <source>
        <strain evidence="9">SB210</strain>
    </source>
</reference>
<feature type="compositionally biased region" description="Low complexity" evidence="6">
    <location>
        <begin position="534"/>
        <end position="554"/>
    </location>
</feature>
<keyword evidence="2 4" id="KW-0863">Zinc-finger</keyword>
<protein>
    <submittedName>
        <fullName evidence="8">Zinc finger, C3HC4 type (RING finger) protein</fullName>
    </submittedName>
</protein>
<dbReference type="AlphaFoldDB" id="I7MDH6"/>
<feature type="compositionally biased region" description="Basic and acidic residues" evidence="6">
    <location>
        <begin position="83"/>
        <end position="93"/>
    </location>
</feature>
<dbReference type="OrthoDB" id="282759at2759"/>
<evidence type="ECO:0000256" key="4">
    <source>
        <dbReference type="PROSITE-ProRule" id="PRU00175"/>
    </source>
</evidence>
<feature type="coiled-coil region" evidence="5">
    <location>
        <begin position="124"/>
        <end position="151"/>
    </location>
</feature>
<accession>I7MDH6</accession>
<evidence type="ECO:0000256" key="2">
    <source>
        <dbReference type="ARBA" id="ARBA00022771"/>
    </source>
</evidence>
<dbReference type="PANTHER" id="PTHR45931:SF3">
    <property type="entry name" value="RING ZINC FINGER-CONTAINING PROTEIN"/>
    <property type="match status" value="1"/>
</dbReference>
<dbReference type="GeneID" id="7832583"/>
<dbReference type="Pfam" id="PF13639">
    <property type="entry name" value="zf-RING_2"/>
    <property type="match status" value="1"/>
</dbReference>
<dbReference type="InterPro" id="IPR051834">
    <property type="entry name" value="RING_finger_E3_ligase"/>
</dbReference>
<keyword evidence="3" id="KW-0862">Zinc</keyword>
<keyword evidence="9" id="KW-1185">Reference proteome</keyword>
<dbReference type="InterPro" id="IPR011990">
    <property type="entry name" value="TPR-like_helical_dom_sf"/>
</dbReference>
<dbReference type="eggNOG" id="KOG0800">
    <property type="taxonomic scope" value="Eukaryota"/>
</dbReference>
<dbReference type="Gene3D" id="3.30.40.10">
    <property type="entry name" value="Zinc/RING finger domain, C3HC4 (zinc finger)"/>
    <property type="match status" value="1"/>
</dbReference>
<dbReference type="InterPro" id="IPR013083">
    <property type="entry name" value="Znf_RING/FYVE/PHD"/>
</dbReference>
<feature type="region of interest" description="Disordered" evidence="6">
    <location>
        <begin position="66"/>
        <end position="93"/>
    </location>
</feature>
<feature type="domain" description="RING-type" evidence="7">
    <location>
        <begin position="362"/>
        <end position="403"/>
    </location>
</feature>
<dbReference type="PANTHER" id="PTHR45931">
    <property type="entry name" value="SI:CH211-59O9.10"/>
    <property type="match status" value="1"/>
</dbReference>